<dbReference type="OrthoDB" id="2416273at2759"/>
<sequence>MSLSPNDLILSGILDVPTLISEKSLIMKALKKAQLWKSVNEPIELLSLPDNVEQFVNECIKNKNKTIEIPKRDASLFVRIRNLVDSMDAITSQESLERNGVKGPVKKYDIFGVCKSENYDLELILGEISYGPLDETYKHSIEDRIKLGKGAKDSLDNPNV</sequence>
<reference evidence="1" key="1">
    <citation type="submission" date="2021-06" db="EMBL/GenBank/DDBJ databases">
        <authorList>
            <person name="Kallberg Y."/>
            <person name="Tangrot J."/>
            <person name="Rosling A."/>
        </authorList>
    </citation>
    <scope>NUCLEOTIDE SEQUENCE</scope>
    <source>
        <strain evidence="1">IN212</strain>
    </source>
</reference>
<keyword evidence="2" id="KW-1185">Reference proteome</keyword>
<organism evidence="1 2">
    <name type="scientific">Racocetra fulgida</name>
    <dbReference type="NCBI Taxonomy" id="60492"/>
    <lineage>
        <taxon>Eukaryota</taxon>
        <taxon>Fungi</taxon>
        <taxon>Fungi incertae sedis</taxon>
        <taxon>Mucoromycota</taxon>
        <taxon>Glomeromycotina</taxon>
        <taxon>Glomeromycetes</taxon>
        <taxon>Diversisporales</taxon>
        <taxon>Gigasporaceae</taxon>
        <taxon>Racocetra</taxon>
    </lineage>
</organism>
<comment type="caution">
    <text evidence="1">The sequence shown here is derived from an EMBL/GenBank/DDBJ whole genome shotgun (WGS) entry which is preliminary data.</text>
</comment>
<proteinExistence type="predicted"/>
<name>A0A9N8VUD1_9GLOM</name>
<dbReference type="EMBL" id="CAJVPZ010000332">
    <property type="protein sequence ID" value="CAG8461309.1"/>
    <property type="molecule type" value="Genomic_DNA"/>
</dbReference>
<dbReference type="Proteomes" id="UP000789396">
    <property type="component" value="Unassembled WGS sequence"/>
</dbReference>
<evidence type="ECO:0000313" key="2">
    <source>
        <dbReference type="Proteomes" id="UP000789396"/>
    </source>
</evidence>
<accession>A0A9N8VUD1</accession>
<protein>
    <submittedName>
        <fullName evidence="1">14745_t:CDS:1</fullName>
    </submittedName>
</protein>
<gene>
    <name evidence="1" type="ORF">RFULGI_LOCUS698</name>
</gene>
<dbReference type="AlphaFoldDB" id="A0A9N8VUD1"/>
<evidence type="ECO:0000313" key="1">
    <source>
        <dbReference type="EMBL" id="CAG8461309.1"/>
    </source>
</evidence>